<keyword evidence="4" id="KW-1003">Cell membrane</keyword>
<sequence>MEAIEAISLLFALMIAGSIFKLRFSSERWFARASKTLIDFIYWILVPLTFIETFSIRGITSDLVLPFLSSTILITAVWIIMRFFRPISDSSIEKGVLLNSTVQNNLFVGFPVLYSLFKDALMSLYFGFVAFIFAILLPDVMGKGKFSISIFLKNPVIIGMAIGLAIHLTIPTLSSDISSALFWAPTILSYLSIFATGLALQMNLEPVKKNSKAFLINAIFKFILNPFVNIVLLNFFHLPPLYRNEVIILSLMPPASFNTVMAMKYNWKPEFVASSSFFLTMVSLILVIITYHLI</sequence>
<dbReference type="GO" id="GO:0055085">
    <property type="term" value="P:transmembrane transport"/>
    <property type="evidence" value="ECO:0007669"/>
    <property type="project" value="InterPro"/>
</dbReference>
<proteinExistence type="inferred from homology"/>
<evidence type="ECO:0000256" key="6">
    <source>
        <dbReference type="ARBA" id="ARBA00022989"/>
    </source>
</evidence>
<gene>
    <name evidence="9" type="ORF">ENO36_03450</name>
</gene>
<feature type="transmembrane region" description="Helical" evidence="8">
    <location>
        <begin position="6"/>
        <end position="24"/>
    </location>
</feature>
<name>A0A7C2YLN6_9CREN</name>
<dbReference type="InterPro" id="IPR004776">
    <property type="entry name" value="Mem_transp_PIN-like"/>
</dbReference>
<keyword evidence="5 8" id="KW-0812">Transmembrane</keyword>
<dbReference type="Gene3D" id="1.20.1530.20">
    <property type="match status" value="1"/>
</dbReference>
<dbReference type="AlphaFoldDB" id="A0A7C2YLN6"/>
<dbReference type="InterPro" id="IPR038770">
    <property type="entry name" value="Na+/solute_symporter_sf"/>
</dbReference>
<feature type="transmembrane region" description="Helical" evidence="8">
    <location>
        <begin position="214"/>
        <end position="236"/>
    </location>
</feature>
<dbReference type="PANTHER" id="PTHR36838:SF3">
    <property type="entry name" value="TRANSPORTER AUXIN EFFLUX CARRIER EC FAMILY"/>
    <property type="match status" value="1"/>
</dbReference>
<evidence type="ECO:0000256" key="8">
    <source>
        <dbReference type="SAM" id="Phobius"/>
    </source>
</evidence>
<dbReference type="Proteomes" id="UP000885664">
    <property type="component" value="Unassembled WGS sequence"/>
</dbReference>
<organism evidence="9">
    <name type="scientific">Fervidicoccus fontis</name>
    <dbReference type="NCBI Taxonomy" id="683846"/>
    <lineage>
        <taxon>Archaea</taxon>
        <taxon>Thermoproteota</taxon>
        <taxon>Thermoprotei</taxon>
        <taxon>Fervidicoccales</taxon>
        <taxon>Fervidicoccaceae</taxon>
        <taxon>Fervidicoccus</taxon>
    </lineage>
</organism>
<evidence type="ECO:0000256" key="7">
    <source>
        <dbReference type="ARBA" id="ARBA00023136"/>
    </source>
</evidence>
<feature type="transmembrane region" description="Helical" evidence="8">
    <location>
        <begin position="182"/>
        <end position="202"/>
    </location>
</feature>
<evidence type="ECO:0000256" key="3">
    <source>
        <dbReference type="ARBA" id="ARBA00022448"/>
    </source>
</evidence>
<keyword evidence="3" id="KW-0813">Transport</keyword>
<keyword evidence="7 8" id="KW-0472">Membrane</keyword>
<evidence type="ECO:0000256" key="2">
    <source>
        <dbReference type="ARBA" id="ARBA00010145"/>
    </source>
</evidence>
<comment type="similarity">
    <text evidence="2">Belongs to the auxin efflux carrier (TC 2.A.69) family.</text>
</comment>
<evidence type="ECO:0000256" key="5">
    <source>
        <dbReference type="ARBA" id="ARBA00022692"/>
    </source>
</evidence>
<evidence type="ECO:0000313" key="9">
    <source>
        <dbReference type="EMBL" id="HEU97892.1"/>
    </source>
</evidence>
<keyword evidence="6 8" id="KW-1133">Transmembrane helix</keyword>
<comment type="subcellular location">
    <subcellularLocation>
        <location evidence="1">Cell membrane</location>
        <topology evidence="1">Multi-pass membrane protein</topology>
    </subcellularLocation>
</comment>
<feature type="transmembrane region" description="Helical" evidence="8">
    <location>
        <begin position="36"/>
        <end position="57"/>
    </location>
</feature>
<feature type="transmembrane region" description="Helical" evidence="8">
    <location>
        <begin position="150"/>
        <end position="170"/>
    </location>
</feature>
<evidence type="ECO:0000256" key="1">
    <source>
        <dbReference type="ARBA" id="ARBA00004651"/>
    </source>
</evidence>
<feature type="transmembrane region" description="Helical" evidence="8">
    <location>
        <begin position="63"/>
        <end position="84"/>
    </location>
</feature>
<reference evidence="9" key="1">
    <citation type="journal article" date="2020" name="mSystems">
        <title>Genome- and Community-Level Interaction Insights into Carbon Utilization and Element Cycling Functions of Hydrothermarchaeota in Hydrothermal Sediment.</title>
        <authorList>
            <person name="Zhou Z."/>
            <person name="Liu Y."/>
            <person name="Xu W."/>
            <person name="Pan J."/>
            <person name="Luo Z.H."/>
            <person name="Li M."/>
        </authorList>
    </citation>
    <scope>NUCLEOTIDE SEQUENCE [LARGE SCALE GENOMIC DNA]</scope>
    <source>
        <strain evidence="9">SpSt-1259</strain>
    </source>
</reference>
<comment type="caution">
    <text evidence="9">The sequence shown here is derived from an EMBL/GenBank/DDBJ whole genome shotgun (WGS) entry which is preliminary data.</text>
</comment>
<dbReference type="PANTHER" id="PTHR36838">
    <property type="entry name" value="AUXIN EFFLUX CARRIER FAMILY PROTEIN"/>
    <property type="match status" value="1"/>
</dbReference>
<evidence type="ECO:0000256" key="4">
    <source>
        <dbReference type="ARBA" id="ARBA00022475"/>
    </source>
</evidence>
<feature type="transmembrane region" description="Helical" evidence="8">
    <location>
        <begin position="120"/>
        <end position="138"/>
    </location>
</feature>
<dbReference type="EMBL" id="DSFE01000077">
    <property type="protein sequence ID" value="HEU97892.1"/>
    <property type="molecule type" value="Genomic_DNA"/>
</dbReference>
<evidence type="ECO:0008006" key="10">
    <source>
        <dbReference type="Google" id="ProtNLM"/>
    </source>
</evidence>
<dbReference type="GO" id="GO:0005886">
    <property type="term" value="C:plasma membrane"/>
    <property type="evidence" value="ECO:0007669"/>
    <property type="project" value="UniProtKB-SubCell"/>
</dbReference>
<accession>A0A7C2YLN6</accession>
<protein>
    <recommendedName>
        <fullName evidence="10">AEC family transporter</fullName>
    </recommendedName>
</protein>
<dbReference type="Pfam" id="PF03547">
    <property type="entry name" value="Mem_trans"/>
    <property type="match status" value="1"/>
</dbReference>
<feature type="transmembrane region" description="Helical" evidence="8">
    <location>
        <begin position="271"/>
        <end position="293"/>
    </location>
</feature>